<keyword evidence="8" id="KW-1185">Reference proteome</keyword>
<dbReference type="InterPro" id="IPR019109">
    <property type="entry name" value="MamF_MmsF"/>
</dbReference>
<keyword evidence="4 6" id="KW-0472">Membrane</keyword>
<dbReference type="OrthoDB" id="9808930at2"/>
<reference evidence="8" key="1">
    <citation type="submission" date="2018-05" db="EMBL/GenBank/DDBJ databases">
        <title>Luteimonas pekinense sp. nov., isolated from human Meibomian gland secretions, Beijing, China.</title>
        <authorList>
            <person name="Wen T."/>
            <person name="Bai H."/>
            <person name="Lv H."/>
        </authorList>
    </citation>
    <scope>NUCLEOTIDE SEQUENCE [LARGE SCALE GENOMIC DNA]</scope>
    <source>
        <strain evidence="8">83-4</strain>
    </source>
</reference>
<dbReference type="KEGG" id="lue:DCD74_06430"/>
<evidence type="ECO:0000256" key="2">
    <source>
        <dbReference type="ARBA" id="ARBA00022692"/>
    </source>
</evidence>
<evidence type="ECO:0000256" key="6">
    <source>
        <dbReference type="SAM" id="Phobius"/>
    </source>
</evidence>
<keyword evidence="3 6" id="KW-1133">Transmembrane helix</keyword>
<feature type="transmembrane region" description="Helical" evidence="6">
    <location>
        <begin position="94"/>
        <end position="113"/>
    </location>
</feature>
<feature type="compositionally biased region" description="Basic and acidic residues" evidence="5">
    <location>
        <begin position="1"/>
        <end position="12"/>
    </location>
</feature>
<evidence type="ECO:0000256" key="3">
    <source>
        <dbReference type="ARBA" id="ARBA00022989"/>
    </source>
</evidence>
<name>A0A344J5R6_9GAMM</name>
<evidence type="ECO:0000256" key="1">
    <source>
        <dbReference type="ARBA" id="ARBA00004141"/>
    </source>
</evidence>
<feature type="transmembrane region" description="Helical" evidence="6">
    <location>
        <begin position="119"/>
        <end position="139"/>
    </location>
</feature>
<gene>
    <name evidence="7" type="ORF">DCD74_06430</name>
</gene>
<dbReference type="AlphaFoldDB" id="A0A344J5R6"/>
<sequence length="154" mass="16828">MRRLRPDIEREPIGSPRMTIDDTLPPPAPSAVSQDDRLWAAGAHVGALLAALLTSWFAGIAGAAAALVVWFLVRDRSAFAAEHAKEAFNFNLSMFLYAVASILLVVFTLGIGILVALPIWIILGLAWLIFTIIAAIKAYDGQPYRYPLTIRLLK</sequence>
<evidence type="ECO:0000256" key="5">
    <source>
        <dbReference type="SAM" id="MobiDB-lite"/>
    </source>
</evidence>
<keyword evidence="2 6" id="KW-0812">Transmembrane</keyword>
<evidence type="ECO:0000256" key="4">
    <source>
        <dbReference type="ARBA" id="ARBA00023136"/>
    </source>
</evidence>
<accession>A0A344J5R6</accession>
<evidence type="ECO:0000313" key="8">
    <source>
        <dbReference type="Proteomes" id="UP000251842"/>
    </source>
</evidence>
<dbReference type="Pfam" id="PF09685">
    <property type="entry name" value="MamF_MmsF"/>
    <property type="match status" value="1"/>
</dbReference>
<evidence type="ECO:0000313" key="7">
    <source>
        <dbReference type="EMBL" id="AXA84376.1"/>
    </source>
</evidence>
<organism evidence="7 8">
    <name type="scientific">Solilutibacter oculi</name>
    <dbReference type="NCBI Taxonomy" id="2698682"/>
    <lineage>
        <taxon>Bacteria</taxon>
        <taxon>Pseudomonadati</taxon>
        <taxon>Pseudomonadota</taxon>
        <taxon>Gammaproteobacteria</taxon>
        <taxon>Lysobacterales</taxon>
        <taxon>Lysobacteraceae</taxon>
        <taxon>Solilutibacter</taxon>
    </lineage>
</organism>
<protein>
    <submittedName>
        <fullName evidence="7">DUF4870 domain-containing protein</fullName>
    </submittedName>
</protein>
<feature type="region of interest" description="Disordered" evidence="5">
    <location>
        <begin position="1"/>
        <end position="32"/>
    </location>
</feature>
<proteinExistence type="predicted"/>
<feature type="transmembrane region" description="Helical" evidence="6">
    <location>
        <begin position="47"/>
        <end position="73"/>
    </location>
</feature>
<dbReference type="Proteomes" id="UP000251842">
    <property type="component" value="Chromosome"/>
</dbReference>
<dbReference type="EMBL" id="CP029556">
    <property type="protein sequence ID" value="AXA84376.1"/>
    <property type="molecule type" value="Genomic_DNA"/>
</dbReference>
<comment type="subcellular location">
    <subcellularLocation>
        <location evidence="1">Membrane</location>
        <topology evidence="1">Multi-pass membrane protein</topology>
    </subcellularLocation>
</comment>